<dbReference type="InterPro" id="IPR050196">
    <property type="entry name" value="Cytochrome_P450_Monoox"/>
</dbReference>
<evidence type="ECO:0000313" key="9">
    <source>
        <dbReference type="EMBL" id="MFD2465187.1"/>
    </source>
</evidence>
<evidence type="ECO:0000256" key="1">
    <source>
        <dbReference type="ARBA" id="ARBA00010617"/>
    </source>
</evidence>
<feature type="region of interest" description="Disordered" evidence="8">
    <location>
        <begin position="423"/>
        <end position="455"/>
    </location>
</feature>
<evidence type="ECO:0000256" key="5">
    <source>
        <dbReference type="ARBA" id="ARBA00023004"/>
    </source>
</evidence>
<keyword evidence="4 7" id="KW-0560">Oxidoreductase</keyword>
<dbReference type="PROSITE" id="PS00086">
    <property type="entry name" value="CYTOCHROME_P450"/>
    <property type="match status" value="1"/>
</dbReference>
<comment type="caution">
    <text evidence="9">The sequence shown here is derived from an EMBL/GenBank/DDBJ whole genome shotgun (WGS) entry which is preliminary data.</text>
</comment>
<evidence type="ECO:0000256" key="4">
    <source>
        <dbReference type="ARBA" id="ARBA00023002"/>
    </source>
</evidence>
<gene>
    <name evidence="9" type="ORF">ACFSYJ_41675</name>
</gene>
<name>A0ABW5GWA2_9PSEU</name>
<evidence type="ECO:0000313" key="10">
    <source>
        <dbReference type="Proteomes" id="UP001597419"/>
    </source>
</evidence>
<organism evidence="9 10">
    <name type="scientific">Amycolatopsis samaneae</name>
    <dbReference type="NCBI Taxonomy" id="664691"/>
    <lineage>
        <taxon>Bacteria</taxon>
        <taxon>Bacillati</taxon>
        <taxon>Actinomycetota</taxon>
        <taxon>Actinomycetes</taxon>
        <taxon>Pseudonocardiales</taxon>
        <taxon>Pseudonocardiaceae</taxon>
        <taxon>Amycolatopsis</taxon>
    </lineage>
</organism>
<dbReference type="Pfam" id="PF00067">
    <property type="entry name" value="p450"/>
    <property type="match status" value="1"/>
</dbReference>
<dbReference type="InterPro" id="IPR002401">
    <property type="entry name" value="Cyt_P450_E_grp-I"/>
</dbReference>
<evidence type="ECO:0000256" key="7">
    <source>
        <dbReference type="RuleBase" id="RU000461"/>
    </source>
</evidence>
<keyword evidence="2 7" id="KW-0349">Heme</keyword>
<keyword evidence="6 7" id="KW-0503">Monooxygenase</keyword>
<dbReference type="InterPro" id="IPR017972">
    <property type="entry name" value="Cyt_P450_CS"/>
</dbReference>
<evidence type="ECO:0000256" key="8">
    <source>
        <dbReference type="SAM" id="MobiDB-lite"/>
    </source>
</evidence>
<dbReference type="CDD" id="cd11049">
    <property type="entry name" value="CYP170A1-like"/>
    <property type="match status" value="1"/>
</dbReference>
<dbReference type="PANTHER" id="PTHR24291:SF50">
    <property type="entry name" value="BIFUNCTIONAL ALBAFLAVENONE MONOOXYGENASE_TERPENE SYNTHASE"/>
    <property type="match status" value="1"/>
</dbReference>
<keyword evidence="5 7" id="KW-0408">Iron</keyword>
<sequence length="455" mass="50822">MLPNTIARAPGSLPLLGHARQLTRDPLGFLESQRALGPLVRVNLGPTPAYVLNDPELVQRVLVRDAGSFDKGRLFEKLRDWLGEGLFNSEGATHRARRRMMQPAFHHREITRYCRVMAEEAERVSAGWHDGQIVSLDEEMHELTLGIVARALFSAEVVRSSSREIGESLSVLLPLLARRSLSPLGALEKLPTPAKLRFDREVVRIRAGIGEIIRVYRHDGSDDHADLLTMLLRADDPGAPDGLRDTHIQDEVISVMSAGTDTSAATMSWLFHELARHPEVERKLHEELDAVLTAGPVSYEQTGKLEYTRAVVSETLRMDCPIWITMRRATSTVELGGHRLPAGTQFIISPRTLHRDPTVFPDPLRFDPLRWLAPRQPEPRQRLAYLPFGAGRRKCIGDSFAWYEMVIAVATIARRWRLSLGARTGGRGRTSAVAKPEARPVTVHDRTKSATTAKS</sequence>
<keyword evidence="3 7" id="KW-0479">Metal-binding</keyword>
<dbReference type="EMBL" id="JBHUKU010000029">
    <property type="protein sequence ID" value="MFD2465187.1"/>
    <property type="molecule type" value="Genomic_DNA"/>
</dbReference>
<dbReference type="SUPFAM" id="SSF48264">
    <property type="entry name" value="Cytochrome P450"/>
    <property type="match status" value="1"/>
</dbReference>
<evidence type="ECO:0000256" key="3">
    <source>
        <dbReference type="ARBA" id="ARBA00022723"/>
    </source>
</evidence>
<dbReference type="PRINTS" id="PR00463">
    <property type="entry name" value="EP450I"/>
</dbReference>
<accession>A0ABW5GWA2</accession>
<dbReference type="Gene3D" id="1.10.630.10">
    <property type="entry name" value="Cytochrome P450"/>
    <property type="match status" value="1"/>
</dbReference>
<feature type="compositionally biased region" description="Basic and acidic residues" evidence="8">
    <location>
        <begin position="436"/>
        <end position="448"/>
    </location>
</feature>
<dbReference type="RefSeq" id="WP_345407331.1">
    <property type="nucleotide sequence ID" value="NZ_BAABHG010000022.1"/>
</dbReference>
<comment type="similarity">
    <text evidence="1 7">Belongs to the cytochrome P450 family.</text>
</comment>
<evidence type="ECO:0000256" key="2">
    <source>
        <dbReference type="ARBA" id="ARBA00022617"/>
    </source>
</evidence>
<evidence type="ECO:0000256" key="6">
    <source>
        <dbReference type="ARBA" id="ARBA00023033"/>
    </source>
</evidence>
<dbReference type="PRINTS" id="PR00385">
    <property type="entry name" value="P450"/>
</dbReference>
<protein>
    <submittedName>
        <fullName evidence="9">Cytochrome P450</fullName>
    </submittedName>
</protein>
<reference evidence="10" key="1">
    <citation type="journal article" date="2019" name="Int. J. Syst. Evol. Microbiol.">
        <title>The Global Catalogue of Microorganisms (GCM) 10K type strain sequencing project: providing services to taxonomists for standard genome sequencing and annotation.</title>
        <authorList>
            <consortium name="The Broad Institute Genomics Platform"/>
            <consortium name="The Broad Institute Genome Sequencing Center for Infectious Disease"/>
            <person name="Wu L."/>
            <person name="Ma J."/>
        </authorList>
    </citation>
    <scope>NUCLEOTIDE SEQUENCE [LARGE SCALE GENOMIC DNA]</scope>
    <source>
        <strain evidence="10">CGMCC 4.7643</strain>
    </source>
</reference>
<keyword evidence="10" id="KW-1185">Reference proteome</keyword>
<dbReference type="PANTHER" id="PTHR24291">
    <property type="entry name" value="CYTOCHROME P450 FAMILY 4"/>
    <property type="match status" value="1"/>
</dbReference>
<dbReference type="InterPro" id="IPR036396">
    <property type="entry name" value="Cyt_P450_sf"/>
</dbReference>
<dbReference type="Proteomes" id="UP001597419">
    <property type="component" value="Unassembled WGS sequence"/>
</dbReference>
<dbReference type="InterPro" id="IPR001128">
    <property type="entry name" value="Cyt_P450"/>
</dbReference>
<proteinExistence type="inferred from homology"/>